<reference evidence="2" key="1">
    <citation type="submission" date="2024-06" db="EMBL/GenBank/DDBJ databases">
        <authorList>
            <person name="Li S."/>
        </authorList>
    </citation>
    <scope>NUCLEOTIDE SEQUENCE</scope>
    <source>
        <strain evidence="2">SR10</strain>
    </source>
</reference>
<feature type="compositionally biased region" description="Polar residues" evidence="1">
    <location>
        <begin position="422"/>
        <end position="432"/>
    </location>
</feature>
<feature type="compositionally biased region" description="Low complexity" evidence="1">
    <location>
        <begin position="394"/>
        <end position="403"/>
    </location>
</feature>
<organism evidence="2">
    <name type="scientific">Lysobacter firmicutimachus</name>
    <dbReference type="NCBI Taxonomy" id="1792846"/>
    <lineage>
        <taxon>Bacteria</taxon>
        <taxon>Pseudomonadati</taxon>
        <taxon>Pseudomonadota</taxon>
        <taxon>Gammaproteobacteria</taxon>
        <taxon>Lysobacterales</taxon>
        <taxon>Lysobacteraceae</taxon>
        <taxon>Lysobacter</taxon>
    </lineage>
</organism>
<dbReference type="EMBL" id="CP159925">
    <property type="protein sequence ID" value="XCO77208.1"/>
    <property type="molecule type" value="Genomic_DNA"/>
</dbReference>
<gene>
    <name evidence="2" type="ORF">ABU614_10635</name>
</gene>
<accession>A0AAU8N2A3</accession>
<evidence type="ECO:0000313" key="2">
    <source>
        <dbReference type="EMBL" id="XCO77208.1"/>
    </source>
</evidence>
<evidence type="ECO:0000256" key="1">
    <source>
        <dbReference type="SAM" id="MobiDB-lite"/>
    </source>
</evidence>
<dbReference type="AlphaFoldDB" id="A0AAU8N2A3"/>
<evidence type="ECO:0008006" key="3">
    <source>
        <dbReference type="Google" id="ProtNLM"/>
    </source>
</evidence>
<feature type="region of interest" description="Disordered" evidence="1">
    <location>
        <begin position="341"/>
        <end position="446"/>
    </location>
</feature>
<sequence>MPTSGGTAFNAYRQADEPPRAQHLRAAQGDGPAVAGQTVLGGKPQFEQESYMGKNAGGKSNGNVIDKVESEFVTPQHRLAIEEASVKGKFAVSFRAAGAATLAALEEGAAAKGHDILEKTIKQSSIAKAYPNNAAEMLQKVREAGIEGYVGHWDKASGELKGIYLSSGHGLGDKVQGNIYPIDMNRLDESLAPLKQNPGWKALPFTGDYDMHDMLTFRGAGRPHTPLVDSKEELAIRKGINQAVADVDPRRPVADTEHNVIRHGPQVNFSSYMLDREAGAVKRDGGFLGVVARPGEFPVAMVDRGKWSIINDSNQLAGYYRSVGAQIKETWNPDGVRTFADADKPGMVKYGRRDETPAKPPVPAAPKPAGNEPSAVLDRMLTAAQGGDREAFRQATQQAAAAAPGRELRNEAAASVDRQEPSRTQATAQPQPVEQALPGLSQPRVR</sequence>
<protein>
    <recommendedName>
        <fullName evidence="3">Insecticial toxin</fullName>
    </recommendedName>
</protein>
<name>A0AAU8N2A3_9GAMM</name>
<feature type="compositionally biased region" description="Basic and acidic residues" evidence="1">
    <location>
        <begin position="341"/>
        <end position="357"/>
    </location>
</feature>
<proteinExistence type="predicted"/>
<dbReference type="RefSeq" id="WP_363800551.1">
    <property type="nucleotide sequence ID" value="NZ_CP159925.1"/>
</dbReference>